<gene>
    <name evidence="1" type="ORF">GIB67_039617</name>
</gene>
<protein>
    <submittedName>
        <fullName evidence="1">Uncharacterized protein</fullName>
    </submittedName>
</protein>
<accession>A0A7J7MDP1</accession>
<dbReference type="EMBL" id="JACGCM010001594">
    <property type="protein sequence ID" value="KAF6152910.1"/>
    <property type="molecule type" value="Genomic_DNA"/>
</dbReference>
<reference evidence="1 2" key="1">
    <citation type="journal article" date="2020" name="IScience">
        <title>Genome Sequencing of the Endangered Kingdonia uniflora (Circaeasteraceae, Ranunculales) Reveals Potential Mechanisms of Evolutionary Specialization.</title>
        <authorList>
            <person name="Sun Y."/>
            <person name="Deng T."/>
            <person name="Zhang A."/>
            <person name="Moore M.J."/>
            <person name="Landis J.B."/>
            <person name="Lin N."/>
            <person name="Zhang H."/>
            <person name="Zhang X."/>
            <person name="Huang J."/>
            <person name="Zhang X."/>
            <person name="Sun H."/>
            <person name="Wang H."/>
        </authorList>
    </citation>
    <scope>NUCLEOTIDE SEQUENCE [LARGE SCALE GENOMIC DNA]</scope>
    <source>
        <strain evidence="1">TB1705</strain>
        <tissue evidence="1">Leaf</tissue>
    </source>
</reference>
<organism evidence="1 2">
    <name type="scientific">Kingdonia uniflora</name>
    <dbReference type="NCBI Taxonomy" id="39325"/>
    <lineage>
        <taxon>Eukaryota</taxon>
        <taxon>Viridiplantae</taxon>
        <taxon>Streptophyta</taxon>
        <taxon>Embryophyta</taxon>
        <taxon>Tracheophyta</taxon>
        <taxon>Spermatophyta</taxon>
        <taxon>Magnoliopsida</taxon>
        <taxon>Ranunculales</taxon>
        <taxon>Circaeasteraceae</taxon>
        <taxon>Kingdonia</taxon>
    </lineage>
</organism>
<evidence type="ECO:0000313" key="1">
    <source>
        <dbReference type="EMBL" id="KAF6152910.1"/>
    </source>
</evidence>
<comment type="caution">
    <text evidence="1">The sequence shown here is derived from an EMBL/GenBank/DDBJ whole genome shotgun (WGS) entry which is preliminary data.</text>
</comment>
<proteinExistence type="predicted"/>
<name>A0A7J7MDP1_9MAGN</name>
<sequence>MESGKYASVQELRTVRARSIKCQLLERERINSASSSPIKSFTTLKNLESTQREIQKIRGFDKDLSEGDKWLMRAKDSGSRRWLHSSVMREKLDVTSDSHSDTEAKVAVGRKWGKCVEFSGRQFRGCAVAEREEYFYLLADLEVKKLDRGIDESILLEYFDGDVQSCLSAGFLCYLSQLEYRLNLPLTNLAKGIMIAIGACPVQLNGNMWEVITVCDHLNEKWQKEGKVRRITPVDVLQFYGVKNFKASGGLYFCASVTRHRFFDMNSAGRTWNDNIIWVKVNCLQKDDEEPLNLRFRTVKQSGKSKVKRKEFLLNEVAAEKTELKLVLVLVQPNPVVPRKIALKYPKKRMLKALLASDTPGSGEVTKFKRRRVEPSGESRDKVAEVRSAAVDGLKEVEERARLAVLHGEEDLRKMAARLVKGIWLGIEEEKSKLKKANVELEKELARSRTNALKEVRQLKASHAVAIGYSEEEVDAIKADTYVEEKDEEEAKTVGIVDGLDDVSCQTALDNHGDDVELPEGGSKKAIARAKKVEAKERSRRSRTEVKTPLVQGDVVSLSGQIRDLESDVSRIQGHIQKGNANLRECKHKFDAALIREKVLEREIKAKKSLVKRKE</sequence>
<evidence type="ECO:0000313" key="2">
    <source>
        <dbReference type="Proteomes" id="UP000541444"/>
    </source>
</evidence>
<dbReference type="AlphaFoldDB" id="A0A7J7MDP1"/>
<keyword evidence="2" id="KW-1185">Reference proteome</keyword>
<dbReference type="Proteomes" id="UP000541444">
    <property type="component" value="Unassembled WGS sequence"/>
</dbReference>